<proteinExistence type="predicted"/>
<sequence length="161" mass="17429">MTCPQWNEAFYAELPEAGTGFSKLANNATSNLFKAVGGTLETTPPKLNTVTSTDVTTTKVNIRDKGDITVECFLKAISGNLLAEEVPIQGGAQPKQEKRTTGFRIQPAVSFEAIVLAMAGKPCCREPFLKAEPAQALRDESWNRDAEAANAKLLQMMVLPK</sequence>
<name>A0A1Q9CZL3_SYMMI</name>
<dbReference type="EMBL" id="LSRX01000818">
    <property type="protein sequence ID" value="OLP88365.1"/>
    <property type="molecule type" value="Genomic_DNA"/>
</dbReference>
<keyword evidence="2" id="KW-1185">Reference proteome</keyword>
<evidence type="ECO:0000313" key="1">
    <source>
        <dbReference type="EMBL" id="OLP88365.1"/>
    </source>
</evidence>
<accession>A0A1Q9CZL3</accession>
<gene>
    <name evidence="1" type="ORF">AK812_SmicGene30303</name>
</gene>
<organism evidence="1 2">
    <name type="scientific">Symbiodinium microadriaticum</name>
    <name type="common">Dinoflagellate</name>
    <name type="synonym">Zooxanthella microadriatica</name>
    <dbReference type="NCBI Taxonomy" id="2951"/>
    <lineage>
        <taxon>Eukaryota</taxon>
        <taxon>Sar</taxon>
        <taxon>Alveolata</taxon>
        <taxon>Dinophyceae</taxon>
        <taxon>Suessiales</taxon>
        <taxon>Symbiodiniaceae</taxon>
        <taxon>Symbiodinium</taxon>
    </lineage>
</organism>
<reference evidence="1 2" key="1">
    <citation type="submission" date="2016-02" db="EMBL/GenBank/DDBJ databases">
        <title>Genome analysis of coral dinoflagellate symbionts highlights evolutionary adaptations to a symbiotic lifestyle.</title>
        <authorList>
            <person name="Aranda M."/>
            <person name="Li Y."/>
            <person name="Liew Y.J."/>
            <person name="Baumgarten S."/>
            <person name="Simakov O."/>
            <person name="Wilson M."/>
            <person name="Piel J."/>
            <person name="Ashoor H."/>
            <person name="Bougouffa S."/>
            <person name="Bajic V.B."/>
            <person name="Ryu T."/>
            <person name="Ravasi T."/>
            <person name="Bayer T."/>
            <person name="Micklem G."/>
            <person name="Kim H."/>
            <person name="Bhak J."/>
            <person name="Lajeunesse T.C."/>
            <person name="Voolstra C.R."/>
        </authorList>
    </citation>
    <scope>NUCLEOTIDE SEQUENCE [LARGE SCALE GENOMIC DNA]</scope>
    <source>
        <strain evidence="1 2">CCMP2467</strain>
    </source>
</reference>
<dbReference type="Proteomes" id="UP000186817">
    <property type="component" value="Unassembled WGS sequence"/>
</dbReference>
<comment type="caution">
    <text evidence="1">The sequence shown here is derived from an EMBL/GenBank/DDBJ whole genome shotgun (WGS) entry which is preliminary data.</text>
</comment>
<dbReference type="AlphaFoldDB" id="A0A1Q9CZL3"/>
<protein>
    <submittedName>
        <fullName evidence="1">Uncharacterized protein</fullName>
    </submittedName>
</protein>
<evidence type="ECO:0000313" key="2">
    <source>
        <dbReference type="Proteomes" id="UP000186817"/>
    </source>
</evidence>
<dbReference type="OrthoDB" id="10477678at2759"/>